<dbReference type="Proteomes" id="UP000826725">
    <property type="component" value="Chromosome"/>
</dbReference>
<evidence type="ECO:0000313" key="4">
    <source>
        <dbReference type="EMBL" id="BCL61621.1"/>
    </source>
</evidence>
<dbReference type="RefSeq" id="WP_228854051.1">
    <property type="nucleotide sequence ID" value="NZ_AP024086.1"/>
</dbReference>
<keyword evidence="2 3" id="KW-0802">TPR repeat</keyword>
<gene>
    <name evidence="4" type="ORF">DGMP_23140</name>
</gene>
<feature type="repeat" description="TPR" evidence="3">
    <location>
        <begin position="290"/>
        <end position="323"/>
    </location>
</feature>
<reference evidence="4" key="1">
    <citation type="submission" date="2020-09" db="EMBL/GenBank/DDBJ databases">
        <title>Desulfogranum mesoprofundum gen. nov., sp. nov., a novel mesophilic, sulfate-reducing chemolithoautotroph isolated from a deep-sea hydrothermal vent chimney in the Suiyo Seamount.</title>
        <authorList>
            <person name="Hashimoto Y."/>
            <person name="Nakagawa S."/>
        </authorList>
    </citation>
    <scope>NUCLEOTIDE SEQUENCE</scope>
    <source>
        <strain evidence="4">KT2</strain>
    </source>
</reference>
<keyword evidence="5" id="KW-1185">Reference proteome</keyword>
<dbReference type="AlphaFoldDB" id="A0A8D5FJA7"/>
<name>A0A8D5FJA7_9BACT</name>
<organism evidence="4 5">
    <name type="scientific">Desulfomarina profundi</name>
    <dbReference type="NCBI Taxonomy" id="2772557"/>
    <lineage>
        <taxon>Bacteria</taxon>
        <taxon>Pseudomonadati</taxon>
        <taxon>Thermodesulfobacteriota</taxon>
        <taxon>Desulfobulbia</taxon>
        <taxon>Desulfobulbales</taxon>
        <taxon>Desulfobulbaceae</taxon>
        <taxon>Desulfomarina</taxon>
    </lineage>
</organism>
<feature type="repeat" description="TPR" evidence="3">
    <location>
        <begin position="256"/>
        <end position="289"/>
    </location>
</feature>
<keyword evidence="1" id="KW-0677">Repeat</keyword>
<evidence type="ECO:0000256" key="1">
    <source>
        <dbReference type="ARBA" id="ARBA00022737"/>
    </source>
</evidence>
<evidence type="ECO:0000256" key="3">
    <source>
        <dbReference type="PROSITE-ProRule" id="PRU00339"/>
    </source>
</evidence>
<dbReference type="Pfam" id="PF13431">
    <property type="entry name" value="TPR_17"/>
    <property type="match status" value="1"/>
</dbReference>
<dbReference type="Pfam" id="PF00515">
    <property type="entry name" value="TPR_1"/>
    <property type="match status" value="1"/>
</dbReference>
<dbReference type="GO" id="GO:0046813">
    <property type="term" value="P:receptor-mediated virion attachment to host cell"/>
    <property type="evidence" value="ECO:0007669"/>
    <property type="project" value="TreeGrafter"/>
</dbReference>
<dbReference type="KEGG" id="dbk:DGMP_23140"/>
<protein>
    <recommendedName>
        <fullName evidence="6">Tetratricopeptide repeat protein</fullName>
    </recommendedName>
</protein>
<dbReference type="PROSITE" id="PS50293">
    <property type="entry name" value="TPR_REGION"/>
    <property type="match status" value="1"/>
</dbReference>
<accession>A0A8D5FJA7</accession>
<dbReference type="InterPro" id="IPR050498">
    <property type="entry name" value="Ycf3"/>
</dbReference>
<dbReference type="PANTHER" id="PTHR44858:SF1">
    <property type="entry name" value="UDP-N-ACETYLGLUCOSAMINE--PEPTIDE N-ACETYLGLUCOSAMINYLTRANSFERASE SPINDLY-RELATED"/>
    <property type="match status" value="1"/>
</dbReference>
<dbReference type="PANTHER" id="PTHR44858">
    <property type="entry name" value="TETRATRICOPEPTIDE REPEAT PROTEIN 6"/>
    <property type="match status" value="1"/>
</dbReference>
<proteinExistence type="predicted"/>
<dbReference type="PROSITE" id="PS50005">
    <property type="entry name" value="TPR"/>
    <property type="match status" value="2"/>
</dbReference>
<dbReference type="InterPro" id="IPR019734">
    <property type="entry name" value="TPR_rpt"/>
</dbReference>
<sequence>MLHYKTVSYLFFLTLLLLPQTLYSAEKIFDHQVDQPFSGSQSPDDAFISAVTKAKYEVLEQAGTYLESLSVVENAILSKDEVTALAGGIMKTEVVSVKNYATPQSFGIILSTRIAVDTSILKKRMEKLLSDRTLLKKYNEIQQREQELLEKIRILEQRNKKRNSIALRPVKIQNDFSSISAALTASVWIKKAIRLWSNGSFTDPSKAVEYLTRALELDPQNPRTYNSRAIAYLNLNLEMKAHDDLEHALRLNPKYVDAYNNMGSLHYRRGEYEAAINAYTQALQYQPDFVEAILNRGMASRKLFNFEDAFEDFKQVMHLAPETFMKKDRAGALVQLNDLRELCRKSETACRMNLCRSLHFLQERGFCLAQKDNQ</sequence>
<dbReference type="GO" id="GO:0009279">
    <property type="term" value="C:cell outer membrane"/>
    <property type="evidence" value="ECO:0007669"/>
    <property type="project" value="TreeGrafter"/>
</dbReference>
<evidence type="ECO:0000313" key="5">
    <source>
        <dbReference type="Proteomes" id="UP000826725"/>
    </source>
</evidence>
<dbReference type="SMART" id="SM00028">
    <property type="entry name" value="TPR"/>
    <property type="match status" value="4"/>
</dbReference>
<evidence type="ECO:0000256" key="2">
    <source>
        <dbReference type="ARBA" id="ARBA00022803"/>
    </source>
</evidence>
<evidence type="ECO:0008006" key="6">
    <source>
        <dbReference type="Google" id="ProtNLM"/>
    </source>
</evidence>
<dbReference type="EMBL" id="AP024086">
    <property type="protein sequence ID" value="BCL61621.1"/>
    <property type="molecule type" value="Genomic_DNA"/>
</dbReference>